<feature type="domain" description="UvrD-like helicase C-terminal" evidence="11">
    <location>
        <begin position="245"/>
        <end position="342"/>
    </location>
</feature>
<dbReference type="Pfam" id="PF12705">
    <property type="entry name" value="PDDEXK_1"/>
    <property type="match status" value="1"/>
</dbReference>
<keyword evidence="7" id="KW-0067">ATP-binding</keyword>
<dbReference type="AlphaFoldDB" id="A0A4R6QDZ6"/>
<keyword evidence="6" id="KW-0269">Exonuclease</keyword>
<dbReference type="GO" id="GO:0000725">
    <property type="term" value="P:recombinational repair"/>
    <property type="evidence" value="ECO:0007669"/>
    <property type="project" value="TreeGrafter"/>
</dbReference>
<evidence type="ECO:0000256" key="5">
    <source>
        <dbReference type="ARBA" id="ARBA00022806"/>
    </source>
</evidence>
<dbReference type="InterPro" id="IPR038726">
    <property type="entry name" value="PDDEXK_AddAB-type"/>
</dbReference>
<dbReference type="InterPro" id="IPR014017">
    <property type="entry name" value="DNA_helicase_UvrD-like_C"/>
</dbReference>
<organism evidence="12 13">
    <name type="scientific">Aminicella lysinilytica</name>
    <dbReference type="NCBI Taxonomy" id="433323"/>
    <lineage>
        <taxon>Bacteria</taxon>
        <taxon>Bacillati</taxon>
        <taxon>Bacillota</taxon>
        <taxon>Clostridia</taxon>
        <taxon>Peptostreptococcales</taxon>
        <taxon>Anaerovoracaceae</taxon>
        <taxon>Aminicella</taxon>
    </lineage>
</organism>
<keyword evidence="5" id="KW-0347">Helicase</keyword>
<evidence type="ECO:0000256" key="4">
    <source>
        <dbReference type="ARBA" id="ARBA00022801"/>
    </source>
</evidence>
<evidence type="ECO:0000256" key="8">
    <source>
        <dbReference type="ARBA" id="ARBA00023125"/>
    </source>
</evidence>
<gene>
    <name evidence="12" type="ORF">EV211_10164</name>
</gene>
<evidence type="ECO:0000313" key="12">
    <source>
        <dbReference type="EMBL" id="TDP60550.1"/>
    </source>
</evidence>
<dbReference type="InterPro" id="IPR011335">
    <property type="entry name" value="Restrct_endonuc-II-like"/>
</dbReference>
<keyword evidence="2" id="KW-0547">Nucleotide-binding</keyword>
<proteinExistence type="predicted"/>
<dbReference type="GO" id="GO:0005524">
    <property type="term" value="F:ATP binding"/>
    <property type="evidence" value="ECO:0007669"/>
    <property type="project" value="UniProtKB-KW"/>
</dbReference>
<keyword evidence="3" id="KW-0227">DNA damage</keyword>
<dbReference type="SUPFAM" id="SSF52980">
    <property type="entry name" value="Restriction endonuclease-like"/>
    <property type="match status" value="1"/>
</dbReference>
<keyword evidence="9" id="KW-0234">DNA repair</keyword>
<evidence type="ECO:0000256" key="7">
    <source>
        <dbReference type="ARBA" id="ARBA00022840"/>
    </source>
</evidence>
<feature type="domain" description="PD-(D/E)XK endonuclease-like" evidence="10">
    <location>
        <begin position="434"/>
        <end position="582"/>
    </location>
</feature>
<dbReference type="GO" id="GO:0004527">
    <property type="term" value="F:exonuclease activity"/>
    <property type="evidence" value="ECO:0007669"/>
    <property type="project" value="UniProtKB-KW"/>
</dbReference>
<dbReference type="InterPro" id="IPR027417">
    <property type="entry name" value="P-loop_NTPase"/>
</dbReference>
<evidence type="ECO:0000256" key="1">
    <source>
        <dbReference type="ARBA" id="ARBA00022722"/>
    </source>
</evidence>
<dbReference type="Pfam" id="PF13361">
    <property type="entry name" value="UvrD_C"/>
    <property type="match status" value="1"/>
</dbReference>
<evidence type="ECO:0000313" key="13">
    <source>
        <dbReference type="Proteomes" id="UP000295500"/>
    </source>
</evidence>
<dbReference type="Gene3D" id="3.90.320.10">
    <property type="match status" value="1"/>
</dbReference>
<dbReference type="PANTHER" id="PTHR11070:SF2">
    <property type="entry name" value="ATP-DEPENDENT DNA HELICASE SRS2"/>
    <property type="match status" value="1"/>
</dbReference>
<dbReference type="SUPFAM" id="SSF52540">
    <property type="entry name" value="P-loop containing nucleoside triphosphate hydrolases"/>
    <property type="match status" value="1"/>
</dbReference>
<keyword evidence="1" id="KW-0540">Nuclease</keyword>
<dbReference type="Gene3D" id="3.40.50.300">
    <property type="entry name" value="P-loop containing nucleotide triphosphate hydrolases"/>
    <property type="match status" value="1"/>
</dbReference>
<evidence type="ECO:0000256" key="9">
    <source>
        <dbReference type="ARBA" id="ARBA00023204"/>
    </source>
</evidence>
<evidence type="ECO:0000259" key="10">
    <source>
        <dbReference type="Pfam" id="PF12705"/>
    </source>
</evidence>
<protein>
    <submittedName>
        <fullName evidence="12">PD-(D/E)XK nuclease superfamily protein</fullName>
    </submittedName>
</protein>
<dbReference type="GO" id="GO:0043138">
    <property type="term" value="F:3'-5' DNA helicase activity"/>
    <property type="evidence" value="ECO:0007669"/>
    <property type="project" value="TreeGrafter"/>
</dbReference>
<accession>A0A4R6QDZ6</accession>
<evidence type="ECO:0000256" key="2">
    <source>
        <dbReference type="ARBA" id="ARBA00022741"/>
    </source>
</evidence>
<dbReference type="GO" id="GO:0003677">
    <property type="term" value="F:DNA binding"/>
    <property type="evidence" value="ECO:0007669"/>
    <property type="project" value="UniProtKB-KW"/>
</dbReference>
<keyword evidence="4" id="KW-0378">Hydrolase</keyword>
<keyword evidence="13" id="KW-1185">Reference proteome</keyword>
<dbReference type="Proteomes" id="UP000295500">
    <property type="component" value="Unassembled WGS sequence"/>
</dbReference>
<sequence>MCAWFNDVFTDLLPDNNANQSKFDPIPLMKESPCSATLSGAYKYRVTYSYKRENNSDPSVVAGIISDIMNDPAMTIQDKDRNSVASLPRKLEYRDFMVITPGKGHLSEYMNALSDTGIPFRIEGEVLFGQCPALIAVSHLMSAVADPFDKKNLFAACYLSACDITKDSLGDYHAMALTISPAAVFTMLLEENRIFACTGTHNAEYVFFALELLRSAEISGDVTSIRQGAEFLHSLISNDSGEERCLQLLPDTNRVLIANLHKVKGLEAPVVILADPAERRLHADYRTNYTDKAPQGWIFKINTLKSNSFPSEKIKEESALHRENDRLIYVAATRAANALIIADCIKSDGTPYEGSMWSPLLRSTERDIYDLVKKQQIEAVEEIIVDSDDLYKKATKECVLFNNAPFAPSYTIDRPSDTPLMSKASPENRNLRHDPALTGTIVHRLMEVLVSSANTVDVELLIKEISNDYGTDDSYYTDLLRKVAKTTRSGGYPQQGSVPHDILTELLAADEVFCELPFCLAQENAVILNGVIDVVYPKCNAWHIIDYKTDADTEDINQKHQKQLSDYTTAFKAITGNDADASIYHIDIS</sequence>
<dbReference type="InterPro" id="IPR000212">
    <property type="entry name" value="DNA_helicase_UvrD/REP"/>
</dbReference>
<evidence type="ECO:0000259" key="11">
    <source>
        <dbReference type="Pfam" id="PF13361"/>
    </source>
</evidence>
<keyword evidence="8" id="KW-0238">DNA-binding</keyword>
<dbReference type="EMBL" id="SNXO01000001">
    <property type="protein sequence ID" value="TDP60550.1"/>
    <property type="molecule type" value="Genomic_DNA"/>
</dbReference>
<dbReference type="RefSeq" id="WP_133527436.1">
    <property type="nucleotide sequence ID" value="NZ_SNXO01000001.1"/>
</dbReference>
<reference evidence="12 13" key="1">
    <citation type="submission" date="2019-03" db="EMBL/GenBank/DDBJ databases">
        <title>Genomic Encyclopedia of Type Strains, Phase IV (KMG-IV): sequencing the most valuable type-strain genomes for metagenomic binning, comparative biology and taxonomic classification.</title>
        <authorList>
            <person name="Goeker M."/>
        </authorList>
    </citation>
    <scope>NUCLEOTIDE SEQUENCE [LARGE SCALE GENOMIC DNA]</scope>
    <source>
        <strain evidence="12 13">DSM 28287</strain>
    </source>
</reference>
<dbReference type="InterPro" id="IPR011604">
    <property type="entry name" value="PDDEXK-like_dom_sf"/>
</dbReference>
<comment type="caution">
    <text evidence="12">The sequence shown here is derived from an EMBL/GenBank/DDBJ whole genome shotgun (WGS) entry which is preliminary data.</text>
</comment>
<name>A0A4R6QDZ6_9FIRM</name>
<evidence type="ECO:0000256" key="6">
    <source>
        <dbReference type="ARBA" id="ARBA00022839"/>
    </source>
</evidence>
<evidence type="ECO:0000256" key="3">
    <source>
        <dbReference type="ARBA" id="ARBA00022763"/>
    </source>
</evidence>
<dbReference type="OrthoDB" id="9810135at2"/>
<dbReference type="PANTHER" id="PTHR11070">
    <property type="entry name" value="UVRD / RECB / PCRA DNA HELICASE FAMILY MEMBER"/>
    <property type="match status" value="1"/>
</dbReference>